<dbReference type="EMBL" id="CP106753">
    <property type="protein sequence ID" value="UXY16174.1"/>
    <property type="molecule type" value="Genomic_DNA"/>
</dbReference>
<accession>A0ABY6DP84</accession>
<gene>
    <name evidence="3" type="ORF">N8I74_03910</name>
</gene>
<dbReference type="PANTHER" id="PTHR43441:SF2">
    <property type="entry name" value="FAMILY ACETYLTRANSFERASE, PUTATIVE (AFU_ORTHOLOGUE AFUA_7G00850)-RELATED"/>
    <property type="match status" value="1"/>
</dbReference>
<dbReference type="Gene3D" id="3.40.630.30">
    <property type="match status" value="1"/>
</dbReference>
<evidence type="ECO:0000313" key="4">
    <source>
        <dbReference type="Proteomes" id="UP001061302"/>
    </source>
</evidence>
<sequence>MPIATDPPAPLGTLLPHWQPPPPPSAEAGLGGQWCRLLPALAARDADALFAAHAEDAAGAVWTYLPFGPFAAPADYAAWLAQACQAPDERHYTIVDAQGQALGCAAYLRIQPRAGAIEIGNLAFSPRLQRTTAASEALILLIRHAFALGYRRVEWKCNALNAPSRAAAARLGFTFEGIFRQATVIKGRNRDTAWYSIIDREWPALEAAYAAWLDPANFDAAGCQRRRLSALTAAALKAS</sequence>
<dbReference type="InterPro" id="IPR000182">
    <property type="entry name" value="GNAT_dom"/>
</dbReference>
<dbReference type="InterPro" id="IPR016181">
    <property type="entry name" value="Acyl_CoA_acyltransferase"/>
</dbReference>
<evidence type="ECO:0000256" key="1">
    <source>
        <dbReference type="SAM" id="MobiDB-lite"/>
    </source>
</evidence>
<organism evidence="3 4">
    <name type="scientific">Chitiniphilus purpureus</name>
    <dbReference type="NCBI Taxonomy" id="2981137"/>
    <lineage>
        <taxon>Bacteria</taxon>
        <taxon>Pseudomonadati</taxon>
        <taxon>Pseudomonadota</taxon>
        <taxon>Betaproteobacteria</taxon>
        <taxon>Neisseriales</taxon>
        <taxon>Chitinibacteraceae</taxon>
        <taxon>Chitiniphilus</taxon>
    </lineage>
</organism>
<feature type="region of interest" description="Disordered" evidence="1">
    <location>
        <begin position="1"/>
        <end position="27"/>
    </location>
</feature>
<feature type="compositionally biased region" description="Pro residues" evidence="1">
    <location>
        <begin position="1"/>
        <end position="10"/>
    </location>
</feature>
<dbReference type="RefSeq" id="WP_263125615.1">
    <property type="nucleotide sequence ID" value="NZ_CP106753.1"/>
</dbReference>
<evidence type="ECO:0000259" key="2">
    <source>
        <dbReference type="PROSITE" id="PS51186"/>
    </source>
</evidence>
<dbReference type="PROSITE" id="PS51186">
    <property type="entry name" value="GNAT"/>
    <property type="match status" value="1"/>
</dbReference>
<dbReference type="InterPro" id="IPR051908">
    <property type="entry name" value="Ribosomal_N-acetyltransferase"/>
</dbReference>
<dbReference type="PANTHER" id="PTHR43441">
    <property type="entry name" value="RIBOSOMAL-PROTEIN-SERINE ACETYLTRANSFERASE"/>
    <property type="match status" value="1"/>
</dbReference>
<dbReference type="Proteomes" id="UP001061302">
    <property type="component" value="Chromosome"/>
</dbReference>
<protein>
    <submittedName>
        <fullName evidence="3">GNAT family N-acetyltransferase</fullName>
    </submittedName>
</protein>
<dbReference type="Pfam" id="PF13302">
    <property type="entry name" value="Acetyltransf_3"/>
    <property type="match status" value="1"/>
</dbReference>
<keyword evidence="4" id="KW-1185">Reference proteome</keyword>
<proteinExistence type="predicted"/>
<evidence type="ECO:0000313" key="3">
    <source>
        <dbReference type="EMBL" id="UXY16174.1"/>
    </source>
</evidence>
<name>A0ABY6DP84_9NEIS</name>
<dbReference type="SUPFAM" id="SSF55729">
    <property type="entry name" value="Acyl-CoA N-acyltransferases (Nat)"/>
    <property type="match status" value="1"/>
</dbReference>
<feature type="domain" description="N-acetyltransferase" evidence="2">
    <location>
        <begin position="36"/>
        <end position="201"/>
    </location>
</feature>
<reference evidence="3" key="1">
    <citation type="submission" date="2022-10" db="EMBL/GenBank/DDBJ databases">
        <title>Chitiniphilus purpureus sp. nov., a novel chitin-degrading bacterium isolated from crawfish pond sediment.</title>
        <authorList>
            <person name="Li K."/>
        </authorList>
    </citation>
    <scope>NUCLEOTIDE SEQUENCE</scope>
    <source>
        <strain evidence="3">CD1</strain>
    </source>
</reference>